<feature type="region of interest" description="Disordered" evidence="2">
    <location>
        <begin position="43"/>
        <end position="64"/>
    </location>
</feature>
<dbReference type="Proteomes" id="UP000734854">
    <property type="component" value="Unassembled WGS sequence"/>
</dbReference>
<evidence type="ECO:0000256" key="1">
    <source>
        <dbReference type="ARBA" id="ARBA00022729"/>
    </source>
</evidence>
<organism evidence="5 6">
    <name type="scientific">Zingiber officinale</name>
    <name type="common">Ginger</name>
    <name type="synonym">Amomum zingiber</name>
    <dbReference type="NCBI Taxonomy" id="94328"/>
    <lineage>
        <taxon>Eukaryota</taxon>
        <taxon>Viridiplantae</taxon>
        <taxon>Streptophyta</taxon>
        <taxon>Embryophyta</taxon>
        <taxon>Tracheophyta</taxon>
        <taxon>Spermatophyta</taxon>
        <taxon>Magnoliopsida</taxon>
        <taxon>Liliopsida</taxon>
        <taxon>Zingiberales</taxon>
        <taxon>Zingiberaceae</taxon>
        <taxon>Zingiber</taxon>
    </lineage>
</organism>
<dbReference type="GO" id="GO:0004857">
    <property type="term" value="F:enzyme inhibitor activity"/>
    <property type="evidence" value="ECO:0007669"/>
    <property type="project" value="InterPro"/>
</dbReference>
<keyword evidence="1 3" id="KW-0732">Signal</keyword>
<protein>
    <recommendedName>
        <fullName evidence="4">Pectinesterase inhibitor domain-containing protein</fullName>
    </recommendedName>
</protein>
<keyword evidence="6" id="KW-1185">Reference proteome</keyword>
<feature type="compositionally biased region" description="Polar residues" evidence="2">
    <location>
        <begin position="43"/>
        <end position="59"/>
    </location>
</feature>
<feature type="chain" id="PRO_5035223564" description="Pectinesterase inhibitor domain-containing protein" evidence="3">
    <location>
        <begin position="24"/>
        <end position="238"/>
    </location>
</feature>
<evidence type="ECO:0000256" key="2">
    <source>
        <dbReference type="SAM" id="MobiDB-lite"/>
    </source>
</evidence>
<dbReference type="InterPro" id="IPR006501">
    <property type="entry name" value="Pectinesterase_inhib_dom"/>
</dbReference>
<reference evidence="5 6" key="1">
    <citation type="submission" date="2020-08" db="EMBL/GenBank/DDBJ databases">
        <title>Plant Genome Project.</title>
        <authorList>
            <person name="Zhang R.-G."/>
        </authorList>
    </citation>
    <scope>NUCLEOTIDE SEQUENCE [LARGE SCALE GENOMIC DNA]</scope>
    <source>
        <tissue evidence="5">Rhizome</tissue>
    </source>
</reference>
<proteinExistence type="predicted"/>
<dbReference type="SMART" id="SM00856">
    <property type="entry name" value="PMEI"/>
    <property type="match status" value="1"/>
</dbReference>
<dbReference type="AlphaFoldDB" id="A0A8J5HPJ6"/>
<dbReference type="EMBL" id="JACMSC010000003">
    <property type="protein sequence ID" value="KAG6528600.1"/>
    <property type="molecule type" value="Genomic_DNA"/>
</dbReference>
<feature type="signal peptide" evidence="3">
    <location>
        <begin position="1"/>
        <end position="23"/>
    </location>
</feature>
<dbReference type="PANTHER" id="PTHR35357">
    <property type="entry name" value="OS02G0537100 PROTEIN"/>
    <property type="match status" value="1"/>
</dbReference>
<evidence type="ECO:0000259" key="4">
    <source>
        <dbReference type="SMART" id="SM00856"/>
    </source>
</evidence>
<dbReference type="PANTHER" id="PTHR35357:SF24">
    <property type="entry name" value="OS04G0587200 PROTEIN"/>
    <property type="match status" value="1"/>
</dbReference>
<dbReference type="CDD" id="cd15800">
    <property type="entry name" value="PMEI-like_2"/>
    <property type="match status" value="1"/>
</dbReference>
<dbReference type="OrthoDB" id="770764at2759"/>
<sequence length="238" mass="24449">MASFVVVLLALSSSSLFLNPVTGVCIPRNASITFDLAASPVASSPEPQSVQGPSKQQEASAPAAQDDSVFPVGGGFGDGHLSLPPLLQAAVASLCQKTDYPDLCLSSAQQFLSASAGWQVDAATFLKVQMAACRARVEAAKGEVAALLKQPGTTARVASTLQVCADSYDDAFDNLDAAGNAVAARDKDTVNIMLSALVDDFATCEDGFTEMQDTSPLSAVDDALSKLGSNCLAIADLI</sequence>
<feature type="domain" description="Pectinesterase inhibitor" evidence="4">
    <location>
        <begin position="86"/>
        <end position="234"/>
    </location>
</feature>
<accession>A0A8J5HPJ6</accession>
<evidence type="ECO:0000313" key="6">
    <source>
        <dbReference type="Proteomes" id="UP000734854"/>
    </source>
</evidence>
<dbReference type="FunFam" id="1.20.140.40:FF:000003">
    <property type="entry name" value="Invertase/pectin methylesterase inhibitor family protein"/>
    <property type="match status" value="1"/>
</dbReference>
<comment type="caution">
    <text evidence="5">The sequence shown here is derived from an EMBL/GenBank/DDBJ whole genome shotgun (WGS) entry which is preliminary data.</text>
</comment>
<name>A0A8J5HPJ6_ZINOF</name>
<dbReference type="NCBIfam" id="TIGR01614">
    <property type="entry name" value="PME_inhib"/>
    <property type="match status" value="1"/>
</dbReference>
<dbReference type="Pfam" id="PF04043">
    <property type="entry name" value="PMEI"/>
    <property type="match status" value="1"/>
</dbReference>
<evidence type="ECO:0000256" key="3">
    <source>
        <dbReference type="SAM" id="SignalP"/>
    </source>
</evidence>
<evidence type="ECO:0000313" key="5">
    <source>
        <dbReference type="EMBL" id="KAG6528600.1"/>
    </source>
</evidence>
<gene>
    <name evidence="5" type="ORF">ZIOFF_010779</name>
</gene>